<dbReference type="Gene3D" id="3.30.70.20">
    <property type="match status" value="1"/>
</dbReference>
<protein>
    <submittedName>
        <fullName evidence="2">Iron hydrogenase</fullName>
    </submittedName>
</protein>
<accession>A0A419T3B7</accession>
<evidence type="ECO:0000313" key="2">
    <source>
        <dbReference type="EMBL" id="RKD31929.1"/>
    </source>
</evidence>
<evidence type="ECO:0000313" key="3">
    <source>
        <dbReference type="Proteomes" id="UP000284177"/>
    </source>
</evidence>
<dbReference type="SUPFAM" id="SSF54862">
    <property type="entry name" value="4Fe-4S ferredoxins"/>
    <property type="match status" value="1"/>
</dbReference>
<feature type="domain" description="4Fe-4S ferredoxin-type" evidence="1">
    <location>
        <begin position="124"/>
        <end position="153"/>
    </location>
</feature>
<evidence type="ECO:0000259" key="1">
    <source>
        <dbReference type="PROSITE" id="PS51379"/>
    </source>
</evidence>
<dbReference type="InterPro" id="IPR004108">
    <property type="entry name" value="Fe_hydrogenase_lsu_C"/>
</dbReference>
<dbReference type="Proteomes" id="UP000284177">
    <property type="component" value="Unassembled WGS sequence"/>
</dbReference>
<proteinExistence type="predicted"/>
<dbReference type="Pfam" id="PF02906">
    <property type="entry name" value="Fe_hyd_lg_C"/>
    <property type="match status" value="1"/>
</dbReference>
<dbReference type="InterPro" id="IPR009016">
    <property type="entry name" value="Fe_hydrogenase"/>
</dbReference>
<name>A0A419T3B7_9FIRM</name>
<dbReference type="EMBL" id="MCIB01000014">
    <property type="protein sequence ID" value="RKD31929.1"/>
    <property type="molecule type" value="Genomic_DNA"/>
</dbReference>
<dbReference type="InterPro" id="IPR017896">
    <property type="entry name" value="4Fe4S_Fe-S-bd"/>
</dbReference>
<dbReference type="PANTHER" id="PTHR11615">
    <property type="entry name" value="NITRATE, FORMATE, IRON DEHYDROGENASE"/>
    <property type="match status" value="1"/>
</dbReference>
<organism evidence="2 3">
    <name type="scientific">Thermohalobacter berrensis</name>
    <dbReference type="NCBI Taxonomy" id="99594"/>
    <lineage>
        <taxon>Bacteria</taxon>
        <taxon>Bacillati</taxon>
        <taxon>Bacillota</taxon>
        <taxon>Tissierellia</taxon>
        <taxon>Tissierellales</taxon>
        <taxon>Thermohalobacteraceae</taxon>
        <taxon>Thermohalobacter</taxon>
    </lineage>
</organism>
<dbReference type="PROSITE" id="PS51379">
    <property type="entry name" value="4FE4S_FER_2"/>
    <property type="match status" value="1"/>
</dbReference>
<dbReference type="SUPFAM" id="SSF53920">
    <property type="entry name" value="Fe-only hydrogenase"/>
    <property type="match status" value="1"/>
</dbReference>
<dbReference type="RefSeq" id="WP_120168995.1">
    <property type="nucleotide sequence ID" value="NZ_MCIB01000014.1"/>
</dbReference>
<dbReference type="InterPro" id="IPR050340">
    <property type="entry name" value="Cytosolic_Fe-S_CAF"/>
</dbReference>
<comment type="caution">
    <text evidence="2">The sequence shown here is derived from an EMBL/GenBank/DDBJ whole genome shotgun (WGS) entry which is preliminary data.</text>
</comment>
<dbReference type="AlphaFoldDB" id="A0A419T3B7"/>
<reference evidence="2 3" key="1">
    <citation type="submission" date="2016-08" db="EMBL/GenBank/DDBJ databases">
        <title>Novel Firmicutes and Novel Genomes.</title>
        <authorList>
            <person name="Poppleton D.I."/>
            <person name="Gribaldo S."/>
        </authorList>
    </citation>
    <scope>NUCLEOTIDE SEQUENCE [LARGE SCALE GENOMIC DNA]</scope>
    <source>
        <strain evidence="2 3">CTT3</strain>
    </source>
</reference>
<dbReference type="OrthoDB" id="9798098at2"/>
<sequence>MDERFNDFQAKRMEIFRELVKKRWKGQLKNEDLEGLVNKMKDKYNYNEGDIPFVKNHIRLAMGLNPRRDTEFSDELKEVRDLNCVKGPVVTKIDGVCHYCGEKFEESDCYGSCKYEAQVYKRSRGPVIVNNKCLSCGKCVTSCSFGAIADKIEFMPLVDFLKDKDTVVFASVAPSIVGQFGDNITMGQLRTAFRLLGFKDMVETALFADILTIKEALEFDELVTTKDDFFLTSCCCPVWINLTEKNYPKLFEHMSPSVSPMIASGRILKKLYPNSKVVFIAPCIAKKAEAKDERLEGAIDFVLTFREMEEIFKALDIRLKELPGDEKDQASFGGRVYARTGGVSFSVKTVVNRLAPRRLIKFKAKKVDGVKDCKKILDDISNGKDIGANFIEGMGCEGGCVGGPRTNIDKDKATNIVNEFGEDSLIMTPFDNMNVVKILKELGLKHIEDIIGDNEAAKILTRDVKKLVH</sequence>
<keyword evidence="3" id="KW-1185">Reference proteome</keyword>
<dbReference type="Gene3D" id="3.40.950.10">
    <property type="entry name" value="Fe-only Hydrogenase (Larger Subunit), Chain L, domain 3"/>
    <property type="match status" value="1"/>
</dbReference>
<gene>
    <name evidence="2" type="ORF">BET03_11650</name>
</gene>